<dbReference type="InterPro" id="IPR001789">
    <property type="entry name" value="Sig_transdc_resp-reg_receiver"/>
</dbReference>
<dbReference type="Proteomes" id="UP000598633">
    <property type="component" value="Unassembled WGS sequence"/>
</dbReference>
<evidence type="ECO:0000313" key="11">
    <source>
        <dbReference type="Proteomes" id="UP000598633"/>
    </source>
</evidence>
<dbReference type="PROSITE" id="PS50045">
    <property type="entry name" value="SIGMA54_INTERACT_4"/>
    <property type="match status" value="1"/>
</dbReference>
<dbReference type="SMART" id="SM00448">
    <property type="entry name" value="REC"/>
    <property type="match status" value="1"/>
</dbReference>
<evidence type="ECO:0000256" key="6">
    <source>
        <dbReference type="ARBA" id="ARBA00023163"/>
    </source>
</evidence>
<dbReference type="InterPro" id="IPR002197">
    <property type="entry name" value="HTH_Fis"/>
</dbReference>
<dbReference type="FunFam" id="3.40.50.300:FF:000006">
    <property type="entry name" value="DNA-binding transcriptional regulator NtrC"/>
    <property type="match status" value="1"/>
</dbReference>
<dbReference type="CDD" id="cd00009">
    <property type="entry name" value="AAA"/>
    <property type="match status" value="1"/>
</dbReference>
<dbReference type="SUPFAM" id="SSF46689">
    <property type="entry name" value="Homeodomain-like"/>
    <property type="match status" value="1"/>
</dbReference>
<keyword evidence="4" id="KW-0238">DNA-binding</keyword>
<dbReference type="GO" id="GO:0005524">
    <property type="term" value="F:ATP binding"/>
    <property type="evidence" value="ECO:0007669"/>
    <property type="project" value="UniProtKB-KW"/>
</dbReference>
<dbReference type="PROSITE" id="PS50110">
    <property type="entry name" value="RESPONSE_REGULATORY"/>
    <property type="match status" value="1"/>
</dbReference>
<dbReference type="InterPro" id="IPR009057">
    <property type="entry name" value="Homeodomain-like_sf"/>
</dbReference>
<dbReference type="Pfam" id="PF00158">
    <property type="entry name" value="Sigma54_activat"/>
    <property type="match status" value="1"/>
</dbReference>
<dbReference type="Gene3D" id="3.40.50.300">
    <property type="entry name" value="P-loop containing nucleotide triphosphate hydrolases"/>
    <property type="match status" value="1"/>
</dbReference>
<dbReference type="InterPro" id="IPR058031">
    <property type="entry name" value="AAA_lid_NorR"/>
</dbReference>
<keyword evidence="5" id="KW-0010">Activator</keyword>
<dbReference type="InterPro" id="IPR025662">
    <property type="entry name" value="Sigma_54_int_dom_ATP-bd_1"/>
</dbReference>
<keyword evidence="2" id="KW-0067">ATP-binding</keyword>
<organism evidence="10 11">
    <name type="scientific">Candidatus Sulfomarinibacter kjeldsenii</name>
    <dbReference type="NCBI Taxonomy" id="2885994"/>
    <lineage>
        <taxon>Bacteria</taxon>
        <taxon>Pseudomonadati</taxon>
        <taxon>Acidobacteriota</taxon>
        <taxon>Thermoanaerobaculia</taxon>
        <taxon>Thermoanaerobaculales</taxon>
        <taxon>Candidatus Sulfomarinibacteraceae</taxon>
        <taxon>Candidatus Sulfomarinibacter</taxon>
    </lineage>
</organism>
<gene>
    <name evidence="10" type="ORF">IFJ97_05235</name>
</gene>
<name>A0A8J6Y0R8_9BACT</name>
<evidence type="ECO:0000256" key="4">
    <source>
        <dbReference type="ARBA" id="ARBA00023125"/>
    </source>
</evidence>
<dbReference type="FunFam" id="1.10.8.60:FF:000014">
    <property type="entry name" value="DNA-binding transcriptional regulator NtrC"/>
    <property type="match status" value="1"/>
</dbReference>
<evidence type="ECO:0000256" key="7">
    <source>
        <dbReference type="PROSITE-ProRule" id="PRU00169"/>
    </source>
</evidence>
<dbReference type="SUPFAM" id="SSF52172">
    <property type="entry name" value="CheY-like"/>
    <property type="match status" value="1"/>
</dbReference>
<dbReference type="PROSITE" id="PS00688">
    <property type="entry name" value="SIGMA54_INTERACT_3"/>
    <property type="match status" value="1"/>
</dbReference>
<evidence type="ECO:0000256" key="1">
    <source>
        <dbReference type="ARBA" id="ARBA00022741"/>
    </source>
</evidence>
<evidence type="ECO:0000256" key="2">
    <source>
        <dbReference type="ARBA" id="ARBA00022840"/>
    </source>
</evidence>
<feature type="domain" description="Sigma-54 factor interaction" evidence="8">
    <location>
        <begin position="142"/>
        <end position="371"/>
    </location>
</feature>
<dbReference type="Gene3D" id="3.40.50.2300">
    <property type="match status" value="1"/>
</dbReference>
<dbReference type="AlphaFoldDB" id="A0A8J6Y0R8"/>
<keyword evidence="6" id="KW-0804">Transcription</keyword>
<evidence type="ECO:0000259" key="8">
    <source>
        <dbReference type="PROSITE" id="PS50045"/>
    </source>
</evidence>
<dbReference type="InterPro" id="IPR002078">
    <property type="entry name" value="Sigma_54_int"/>
</dbReference>
<keyword evidence="7" id="KW-0597">Phosphoprotein</keyword>
<dbReference type="InterPro" id="IPR025943">
    <property type="entry name" value="Sigma_54_int_dom_ATP-bd_2"/>
</dbReference>
<dbReference type="PANTHER" id="PTHR32071">
    <property type="entry name" value="TRANSCRIPTIONAL REGULATORY PROTEIN"/>
    <property type="match status" value="1"/>
</dbReference>
<dbReference type="SUPFAM" id="SSF52540">
    <property type="entry name" value="P-loop containing nucleoside triphosphate hydrolases"/>
    <property type="match status" value="1"/>
</dbReference>
<dbReference type="SMART" id="SM00382">
    <property type="entry name" value="AAA"/>
    <property type="match status" value="1"/>
</dbReference>
<dbReference type="Gene3D" id="1.10.10.60">
    <property type="entry name" value="Homeodomain-like"/>
    <property type="match status" value="1"/>
</dbReference>
<dbReference type="InterPro" id="IPR025944">
    <property type="entry name" value="Sigma_54_int_dom_CS"/>
</dbReference>
<dbReference type="InterPro" id="IPR011006">
    <property type="entry name" value="CheY-like_superfamily"/>
</dbReference>
<dbReference type="Pfam" id="PF25601">
    <property type="entry name" value="AAA_lid_14"/>
    <property type="match status" value="1"/>
</dbReference>
<protein>
    <submittedName>
        <fullName evidence="10">Sigma-54-dependent Fis family transcriptional regulator</fullName>
    </submittedName>
</protein>
<dbReference type="Gene3D" id="1.10.8.60">
    <property type="match status" value="1"/>
</dbReference>
<keyword evidence="3" id="KW-0805">Transcription regulation</keyword>
<dbReference type="GO" id="GO:0006355">
    <property type="term" value="P:regulation of DNA-templated transcription"/>
    <property type="evidence" value="ECO:0007669"/>
    <property type="project" value="InterPro"/>
</dbReference>
<dbReference type="InterPro" id="IPR003593">
    <property type="entry name" value="AAA+_ATPase"/>
</dbReference>
<evidence type="ECO:0000259" key="9">
    <source>
        <dbReference type="PROSITE" id="PS50110"/>
    </source>
</evidence>
<dbReference type="PRINTS" id="PR01590">
    <property type="entry name" value="HTHFIS"/>
</dbReference>
<feature type="modified residue" description="4-aspartylphosphate" evidence="7">
    <location>
        <position position="55"/>
    </location>
</feature>
<dbReference type="GO" id="GO:0000160">
    <property type="term" value="P:phosphorelay signal transduction system"/>
    <property type="evidence" value="ECO:0007669"/>
    <property type="project" value="InterPro"/>
</dbReference>
<evidence type="ECO:0000313" key="10">
    <source>
        <dbReference type="EMBL" id="MBD3870746.1"/>
    </source>
</evidence>
<dbReference type="GO" id="GO:0043565">
    <property type="term" value="F:sequence-specific DNA binding"/>
    <property type="evidence" value="ECO:0007669"/>
    <property type="project" value="InterPro"/>
</dbReference>
<keyword evidence="1" id="KW-0547">Nucleotide-binding</keyword>
<sequence>MAGNGTVLVIDDEPVLQDVLGSLLKGGGFDYLQATTAADGFQILREEEVDVVLLDLMLPDRSGLDLLPDIKEFDPNLPVVVITAYSSVESAIEAMRRGAFHYVPKPFKNEEVLHLVHRAAERRALLVENVVLRSRLEGMGEIVGTSRRIEEVFELMRRAAPARSTILVVGESGTGKELVARAIHRLSPRGDGPFVPVHTTAIPADLLESTLFGHVKGAFTGAVSGRKGLFEAAHNGTLFLDEVGTISPETQTKLLRVIQEREIRRVGSVEAKGVDARLVAATNTDLWQEVQDGNFREDLYYRLNVITIEMPPLRERREDIPLLATHFLRQYSEENQREVEGFSSAVMDALSDYHWPGNVRELENAIERAVVLCRGDSIEVDELPQAVRGDPSSTQATTVFPAQGLDFRGSVAEFQEHLIREALKRSGGVQRRAAGLLKLSPTTLNEMIHRLGIEPSPDD</sequence>
<dbReference type="EMBL" id="JACXWA010000085">
    <property type="protein sequence ID" value="MBD3870746.1"/>
    <property type="molecule type" value="Genomic_DNA"/>
</dbReference>
<dbReference type="PROSITE" id="PS00675">
    <property type="entry name" value="SIGMA54_INTERACT_1"/>
    <property type="match status" value="1"/>
</dbReference>
<accession>A0A8J6Y0R8</accession>
<dbReference type="InterPro" id="IPR027417">
    <property type="entry name" value="P-loop_NTPase"/>
</dbReference>
<reference evidence="10 11" key="1">
    <citation type="submission" date="2020-08" db="EMBL/GenBank/DDBJ databases">
        <title>Acidobacteriota in marine sediments use diverse sulfur dissimilation pathways.</title>
        <authorList>
            <person name="Wasmund K."/>
        </authorList>
    </citation>
    <scope>NUCLEOTIDE SEQUENCE [LARGE SCALE GENOMIC DNA]</scope>
    <source>
        <strain evidence="10">MAG AM3-A</strain>
    </source>
</reference>
<dbReference type="Pfam" id="PF02954">
    <property type="entry name" value="HTH_8"/>
    <property type="match status" value="1"/>
</dbReference>
<feature type="domain" description="Response regulatory" evidence="9">
    <location>
        <begin position="6"/>
        <end position="120"/>
    </location>
</feature>
<dbReference type="Pfam" id="PF00072">
    <property type="entry name" value="Response_reg"/>
    <property type="match status" value="1"/>
</dbReference>
<dbReference type="PROSITE" id="PS00676">
    <property type="entry name" value="SIGMA54_INTERACT_2"/>
    <property type="match status" value="1"/>
</dbReference>
<proteinExistence type="predicted"/>
<comment type="caution">
    <text evidence="10">The sequence shown here is derived from an EMBL/GenBank/DDBJ whole genome shotgun (WGS) entry which is preliminary data.</text>
</comment>
<evidence type="ECO:0000256" key="5">
    <source>
        <dbReference type="ARBA" id="ARBA00023159"/>
    </source>
</evidence>
<evidence type="ECO:0000256" key="3">
    <source>
        <dbReference type="ARBA" id="ARBA00023015"/>
    </source>
</evidence>